<dbReference type="PANTHER" id="PTHR43489:SF7">
    <property type="entry name" value="3-DEHYDRO-D-GULOSIDE 4-EPIMERASE-RELATED"/>
    <property type="match status" value="1"/>
</dbReference>
<dbReference type="PANTHER" id="PTHR43489">
    <property type="entry name" value="ISOMERASE"/>
    <property type="match status" value="1"/>
</dbReference>
<evidence type="ECO:0000313" key="3">
    <source>
        <dbReference type="EMBL" id="SFS12404.1"/>
    </source>
</evidence>
<dbReference type="InterPro" id="IPR036237">
    <property type="entry name" value="Xyl_isomerase-like_sf"/>
</dbReference>
<dbReference type="STRING" id="474950.SAMN05421771_2119"/>
<dbReference type="Pfam" id="PF01261">
    <property type="entry name" value="AP_endonuc_2"/>
    <property type="match status" value="1"/>
</dbReference>
<name>A0A1I6M9K3_9BACT</name>
<dbReference type="OrthoDB" id="9814946at2"/>
<dbReference type="Gene3D" id="3.20.20.150">
    <property type="entry name" value="Divalent-metal-dependent TIM barrel enzymes"/>
    <property type="match status" value="1"/>
</dbReference>
<dbReference type="AlphaFoldDB" id="A0A1I6M9K3"/>
<keyword evidence="1" id="KW-0413">Isomerase</keyword>
<evidence type="ECO:0000313" key="4">
    <source>
        <dbReference type="Proteomes" id="UP000199024"/>
    </source>
</evidence>
<sequence length="282" mass="30557">MKLGISGFAWTANFEERHLSLLPGVRTMGFEAFEVPLFDPAALPVAAIRRAFEANDLACTLCGILPAGINPISSDPVVRQRSRDHLVRSIEAAAEMGAHLLGGPLFAPIGYLPGHRSTEDEWTWAIEHFQSVVGLLEAHDVTLSIEPVNRSETFFVRTGEEAAKLCAAVGSPRIGVTIDTFHANIEEKNIAAAVESLGVHVKHMHMSENDRSLLGSGHVDFPAILRSLQRSRYEGYLMIEGFGYRASESSAPGALWADPAVSPEMLAQQGFSYLKGLLHGTA</sequence>
<reference evidence="3 4" key="1">
    <citation type="submission" date="2016-10" db="EMBL/GenBank/DDBJ databases">
        <authorList>
            <person name="de Groot N.N."/>
        </authorList>
    </citation>
    <scope>NUCLEOTIDE SEQUENCE [LARGE SCALE GENOMIC DNA]</scope>
    <source>
        <strain evidence="3 4">DSM 21001</strain>
    </source>
</reference>
<dbReference type="EMBL" id="FOZL01000001">
    <property type="protein sequence ID" value="SFS12404.1"/>
    <property type="molecule type" value="Genomic_DNA"/>
</dbReference>
<proteinExistence type="predicted"/>
<gene>
    <name evidence="3" type="ORF">SAMN05421771_2119</name>
</gene>
<dbReference type="GO" id="GO:0016853">
    <property type="term" value="F:isomerase activity"/>
    <property type="evidence" value="ECO:0007669"/>
    <property type="project" value="UniProtKB-KW"/>
</dbReference>
<dbReference type="InterPro" id="IPR013022">
    <property type="entry name" value="Xyl_isomerase-like_TIM-brl"/>
</dbReference>
<protein>
    <submittedName>
        <fullName evidence="3">D-psicose/D-tagatose/L-ribulose 3-epimerase</fullName>
    </submittedName>
</protein>
<dbReference type="Proteomes" id="UP000199024">
    <property type="component" value="Unassembled WGS sequence"/>
</dbReference>
<evidence type="ECO:0000256" key="1">
    <source>
        <dbReference type="ARBA" id="ARBA00023235"/>
    </source>
</evidence>
<organism evidence="3 4">
    <name type="scientific">Granulicella pectinivorans</name>
    <dbReference type="NCBI Taxonomy" id="474950"/>
    <lineage>
        <taxon>Bacteria</taxon>
        <taxon>Pseudomonadati</taxon>
        <taxon>Acidobacteriota</taxon>
        <taxon>Terriglobia</taxon>
        <taxon>Terriglobales</taxon>
        <taxon>Acidobacteriaceae</taxon>
        <taxon>Granulicella</taxon>
    </lineage>
</organism>
<dbReference type="SUPFAM" id="SSF51658">
    <property type="entry name" value="Xylose isomerase-like"/>
    <property type="match status" value="1"/>
</dbReference>
<dbReference type="InterPro" id="IPR050417">
    <property type="entry name" value="Sugar_Epim/Isomerase"/>
</dbReference>
<feature type="domain" description="Xylose isomerase-like TIM barrel" evidence="2">
    <location>
        <begin position="25"/>
        <end position="252"/>
    </location>
</feature>
<dbReference type="RefSeq" id="WP_089839082.1">
    <property type="nucleotide sequence ID" value="NZ_FOZL01000001.1"/>
</dbReference>
<keyword evidence="4" id="KW-1185">Reference proteome</keyword>
<evidence type="ECO:0000259" key="2">
    <source>
        <dbReference type="Pfam" id="PF01261"/>
    </source>
</evidence>
<accession>A0A1I6M9K3</accession>